<accession>A0ABD5VF55</accession>
<gene>
    <name evidence="3" type="ORF">ACFQGB_14535</name>
</gene>
<evidence type="ECO:0000313" key="3">
    <source>
        <dbReference type="EMBL" id="MFC6954082.1"/>
    </source>
</evidence>
<evidence type="ECO:0000256" key="1">
    <source>
        <dbReference type="SAM" id="MobiDB-lite"/>
    </source>
</evidence>
<feature type="domain" description="DUF7511" evidence="2">
    <location>
        <begin position="46"/>
        <end position="79"/>
    </location>
</feature>
<dbReference type="EMBL" id="JBHSXN010000002">
    <property type="protein sequence ID" value="MFC6954082.1"/>
    <property type="molecule type" value="Genomic_DNA"/>
</dbReference>
<dbReference type="Proteomes" id="UP001596395">
    <property type="component" value="Unassembled WGS sequence"/>
</dbReference>
<evidence type="ECO:0000259" key="2">
    <source>
        <dbReference type="Pfam" id="PF24351"/>
    </source>
</evidence>
<feature type="region of interest" description="Disordered" evidence="1">
    <location>
        <begin position="1"/>
        <end position="44"/>
    </location>
</feature>
<name>A0ABD5VF55_9EURY</name>
<comment type="caution">
    <text evidence="3">The sequence shown here is derived from an EMBL/GenBank/DDBJ whole genome shotgun (WGS) entry which is preliminary data.</text>
</comment>
<dbReference type="RefSeq" id="WP_336351024.1">
    <property type="nucleotide sequence ID" value="NZ_JAZAQL010000002.1"/>
</dbReference>
<reference evidence="3 4" key="1">
    <citation type="journal article" date="2019" name="Int. J. Syst. Evol. Microbiol.">
        <title>The Global Catalogue of Microorganisms (GCM) 10K type strain sequencing project: providing services to taxonomists for standard genome sequencing and annotation.</title>
        <authorList>
            <consortium name="The Broad Institute Genomics Platform"/>
            <consortium name="The Broad Institute Genome Sequencing Center for Infectious Disease"/>
            <person name="Wu L."/>
            <person name="Ma J."/>
        </authorList>
    </citation>
    <scope>NUCLEOTIDE SEQUENCE [LARGE SCALE GENOMIC DNA]</scope>
    <source>
        <strain evidence="3 4">GX26</strain>
    </source>
</reference>
<dbReference type="InterPro" id="IPR055933">
    <property type="entry name" value="DUF7511"/>
</dbReference>
<protein>
    <recommendedName>
        <fullName evidence="2">DUF7511 domain-containing protein</fullName>
    </recommendedName>
</protein>
<evidence type="ECO:0000313" key="4">
    <source>
        <dbReference type="Proteomes" id="UP001596395"/>
    </source>
</evidence>
<proteinExistence type="predicted"/>
<feature type="compositionally biased region" description="Basic and acidic residues" evidence="1">
    <location>
        <begin position="19"/>
        <end position="29"/>
    </location>
</feature>
<dbReference type="AlphaFoldDB" id="A0ABD5VF55"/>
<organism evidence="3 4">
    <name type="scientific">Halorubellus litoreus</name>
    <dbReference type="NCBI Taxonomy" id="755308"/>
    <lineage>
        <taxon>Archaea</taxon>
        <taxon>Methanobacteriati</taxon>
        <taxon>Methanobacteriota</taxon>
        <taxon>Stenosarchaea group</taxon>
        <taxon>Halobacteria</taxon>
        <taxon>Halobacteriales</taxon>
        <taxon>Halorubellaceae</taxon>
        <taxon>Halorubellus</taxon>
    </lineage>
</organism>
<keyword evidence="4" id="KW-1185">Reference proteome</keyword>
<dbReference type="Pfam" id="PF24351">
    <property type="entry name" value="DUF7511"/>
    <property type="match status" value="1"/>
</dbReference>
<sequence length="79" mass="8650">MPTPAPNSDADRSITAAERIPDDTPHDPQPEDTPLVALPSDTPDGREYTLCPASADAETIITTWLTVDADLVYDLDEWR</sequence>